<dbReference type="Proteomes" id="UP001196413">
    <property type="component" value="Unassembled WGS sequence"/>
</dbReference>
<comment type="caution">
    <text evidence="1">The sequence shown here is derived from an EMBL/GenBank/DDBJ whole genome shotgun (WGS) entry which is preliminary data.</text>
</comment>
<gene>
    <name evidence="1" type="ORF">KIN20_020313</name>
</gene>
<dbReference type="AlphaFoldDB" id="A0AAD5MSQ0"/>
<name>A0AAD5MSQ0_PARTN</name>
<sequence>MCDSVDQCHQKMEKKVAFENIQKIKNLAFKNMKISTNECLKGRFSSATPGLQGELSLLTLHDNHKQGEILKEEPKKGARCLKNAIEDECKE</sequence>
<reference evidence="1" key="1">
    <citation type="submission" date="2021-06" db="EMBL/GenBank/DDBJ databases">
        <title>Parelaphostrongylus tenuis whole genome reference sequence.</title>
        <authorList>
            <person name="Garwood T.J."/>
            <person name="Larsen P.A."/>
            <person name="Fountain-Jones N.M."/>
            <person name="Garbe J.R."/>
            <person name="Macchietto M.G."/>
            <person name="Kania S.A."/>
            <person name="Gerhold R.W."/>
            <person name="Richards J.E."/>
            <person name="Wolf T.M."/>
        </authorList>
    </citation>
    <scope>NUCLEOTIDE SEQUENCE</scope>
    <source>
        <strain evidence="1">MNPRO001-30</strain>
        <tissue evidence="1">Meninges</tissue>
    </source>
</reference>
<evidence type="ECO:0000313" key="2">
    <source>
        <dbReference type="Proteomes" id="UP001196413"/>
    </source>
</evidence>
<dbReference type="EMBL" id="JAHQIW010004119">
    <property type="protein sequence ID" value="KAJ1361128.1"/>
    <property type="molecule type" value="Genomic_DNA"/>
</dbReference>
<proteinExistence type="predicted"/>
<keyword evidence="2" id="KW-1185">Reference proteome</keyword>
<protein>
    <submittedName>
        <fullName evidence="1">Uncharacterized protein</fullName>
    </submittedName>
</protein>
<accession>A0AAD5MSQ0</accession>
<evidence type="ECO:0000313" key="1">
    <source>
        <dbReference type="EMBL" id="KAJ1361128.1"/>
    </source>
</evidence>
<organism evidence="1 2">
    <name type="scientific">Parelaphostrongylus tenuis</name>
    <name type="common">Meningeal worm</name>
    <dbReference type="NCBI Taxonomy" id="148309"/>
    <lineage>
        <taxon>Eukaryota</taxon>
        <taxon>Metazoa</taxon>
        <taxon>Ecdysozoa</taxon>
        <taxon>Nematoda</taxon>
        <taxon>Chromadorea</taxon>
        <taxon>Rhabditida</taxon>
        <taxon>Rhabditina</taxon>
        <taxon>Rhabditomorpha</taxon>
        <taxon>Strongyloidea</taxon>
        <taxon>Metastrongylidae</taxon>
        <taxon>Parelaphostrongylus</taxon>
    </lineage>
</organism>